<proteinExistence type="inferred from homology"/>
<keyword evidence="3" id="KW-0288">FMN</keyword>
<dbReference type="PANTHER" id="PTHR43656">
    <property type="entry name" value="BINDING OXIDOREDUCTASE, PUTATIVE (AFU_ORTHOLOGUE AFUA_2G08260)-RELATED"/>
    <property type="match status" value="1"/>
</dbReference>
<sequence>MPSPLADPVKLPCGLVLPNRLSKAAMAEMMAKTNQPNDTLLDAYEQWSQGGWGSILTGNVQVDVNHMGSPFDPALHNEYTGNDTALLSTWKKYASACQKHGTPAIVQICHPGRQSFRVAGKRGMFAPTIAPSAVPINIGNGLMERVIACVTWSNPREMTRGDIEKVIRQFVDTARLMADAGFSGVELHGAHGYLLGESILEQQGNNQIIPLSKPLEATILAIHQSNETFKLTSPFPLLQTNHRTDEYGGTPEKRARFVLDILTETRKAVPATFAIGIKLNSADHSSSTFEETMTQIALLVSAGLDFLEISGGTYEDPQMMGYPKSSFNGQGNAKSARTAAREAFFLEFAHTVRERHPELVLMLTGGFRTRAGAEAAINDGACDLVGIARPAAVDPKFPLLLLDEQVPDEKAVLFLEKAPVPWYVNWLPRNLIGAGAESTFYAGQIQRLAKGLATYAPAL</sequence>
<dbReference type="AlphaFoldDB" id="A0A1S9RTZ8"/>
<dbReference type="GO" id="GO:0010181">
    <property type="term" value="F:FMN binding"/>
    <property type="evidence" value="ECO:0007669"/>
    <property type="project" value="InterPro"/>
</dbReference>
<keyword evidence="2" id="KW-0285">Flavoprotein</keyword>
<evidence type="ECO:0000313" key="7">
    <source>
        <dbReference type="Proteomes" id="UP000190744"/>
    </source>
</evidence>
<accession>A0A1S9RTZ8</accession>
<dbReference type="InterPro" id="IPR051799">
    <property type="entry name" value="NADH_flavin_oxidoreductase"/>
</dbReference>
<dbReference type="SUPFAM" id="SSF51395">
    <property type="entry name" value="FMN-linked oxidoreductases"/>
    <property type="match status" value="2"/>
</dbReference>
<organism evidence="6 7">
    <name type="scientific">Penicillium brasilianum</name>
    <dbReference type="NCBI Taxonomy" id="104259"/>
    <lineage>
        <taxon>Eukaryota</taxon>
        <taxon>Fungi</taxon>
        <taxon>Dikarya</taxon>
        <taxon>Ascomycota</taxon>
        <taxon>Pezizomycotina</taxon>
        <taxon>Eurotiomycetes</taxon>
        <taxon>Eurotiomycetidae</taxon>
        <taxon>Eurotiales</taxon>
        <taxon>Aspergillaceae</taxon>
        <taxon>Penicillium</taxon>
    </lineage>
</organism>
<reference evidence="7" key="1">
    <citation type="submission" date="2015-09" db="EMBL/GenBank/DDBJ databases">
        <authorList>
            <person name="Fill T.P."/>
            <person name="Baretta J.F."/>
            <person name="de Almeida L.G."/>
            <person name="Rocha M."/>
            <person name="de Souza D.H."/>
            <person name="Malavazi I."/>
            <person name="Cerdeira L.T."/>
            <person name="Hong H."/>
            <person name="Samborskyy M."/>
            <person name="de Vasconcelos A.T."/>
            <person name="Leadlay P."/>
            <person name="Rodrigues-Filho E."/>
        </authorList>
    </citation>
    <scope>NUCLEOTIDE SEQUENCE [LARGE SCALE GENOMIC DNA]</scope>
    <source>
        <strain evidence="7">LaBioMMi 136</strain>
    </source>
</reference>
<dbReference type="InterPro" id="IPR001155">
    <property type="entry name" value="OxRdtase_FMN_N"/>
</dbReference>
<dbReference type="Pfam" id="PF00724">
    <property type="entry name" value="Oxidored_FMN"/>
    <property type="match status" value="2"/>
</dbReference>
<name>A0A1S9RTZ8_PENBI</name>
<dbReference type="EMBL" id="LJBN01000117">
    <property type="protein sequence ID" value="OOQ88791.1"/>
    <property type="molecule type" value="Genomic_DNA"/>
</dbReference>
<evidence type="ECO:0000256" key="1">
    <source>
        <dbReference type="ARBA" id="ARBA00005979"/>
    </source>
</evidence>
<gene>
    <name evidence="6" type="ORF">PEBR_11465</name>
</gene>
<evidence type="ECO:0000256" key="2">
    <source>
        <dbReference type="ARBA" id="ARBA00022630"/>
    </source>
</evidence>
<dbReference type="Gene3D" id="3.20.20.70">
    <property type="entry name" value="Aldolase class I"/>
    <property type="match status" value="2"/>
</dbReference>
<comment type="similarity">
    <text evidence="1">Belongs to the NADH:flavin oxidoreductase/NADH oxidase family.</text>
</comment>
<evidence type="ECO:0000256" key="4">
    <source>
        <dbReference type="ARBA" id="ARBA00023002"/>
    </source>
</evidence>
<evidence type="ECO:0000256" key="3">
    <source>
        <dbReference type="ARBA" id="ARBA00022643"/>
    </source>
</evidence>
<feature type="domain" description="NADH:flavin oxidoreductase/NADH oxidase N-terminal" evidence="5">
    <location>
        <begin position="8"/>
        <end position="199"/>
    </location>
</feature>
<evidence type="ECO:0000313" key="6">
    <source>
        <dbReference type="EMBL" id="OOQ88791.1"/>
    </source>
</evidence>
<dbReference type="GO" id="GO:0016491">
    <property type="term" value="F:oxidoreductase activity"/>
    <property type="evidence" value="ECO:0007669"/>
    <property type="project" value="UniProtKB-KW"/>
</dbReference>
<keyword evidence="4" id="KW-0560">Oxidoreductase</keyword>
<evidence type="ECO:0000259" key="5">
    <source>
        <dbReference type="Pfam" id="PF00724"/>
    </source>
</evidence>
<feature type="domain" description="NADH:flavin oxidoreductase/NADH oxidase N-terminal" evidence="5">
    <location>
        <begin position="221"/>
        <end position="398"/>
    </location>
</feature>
<protein>
    <submittedName>
        <fullName evidence="6">FMN binding oxidoreductase</fullName>
    </submittedName>
</protein>
<dbReference type="PANTHER" id="PTHR43656:SF2">
    <property type="entry name" value="BINDING OXIDOREDUCTASE, PUTATIVE (AFU_ORTHOLOGUE AFUA_2G08260)-RELATED"/>
    <property type="match status" value="1"/>
</dbReference>
<dbReference type="Proteomes" id="UP000190744">
    <property type="component" value="Unassembled WGS sequence"/>
</dbReference>
<dbReference type="InterPro" id="IPR013785">
    <property type="entry name" value="Aldolase_TIM"/>
</dbReference>
<comment type="caution">
    <text evidence="6">The sequence shown here is derived from an EMBL/GenBank/DDBJ whole genome shotgun (WGS) entry which is preliminary data.</text>
</comment>